<evidence type="ECO:0000256" key="1">
    <source>
        <dbReference type="SAM" id="SignalP"/>
    </source>
</evidence>
<reference evidence="2 3" key="1">
    <citation type="submission" date="2020-02" db="EMBL/GenBank/DDBJ databases">
        <title>Draft genome sequence of two Spirosoma agri KCTC 52727 and Spirosoma terrae KCTC 52035.</title>
        <authorList>
            <person name="Rojas J."/>
            <person name="Ambika Manirajan B."/>
            <person name="Suarez C."/>
            <person name="Ratering S."/>
            <person name="Schnell S."/>
        </authorList>
    </citation>
    <scope>NUCLEOTIDE SEQUENCE [LARGE SCALE GENOMIC DNA]</scope>
    <source>
        <strain evidence="2 3">KCTC 52035</strain>
    </source>
</reference>
<comment type="caution">
    <text evidence="2">The sequence shown here is derived from an EMBL/GenBank/DDBJ whole genome shotgun (WGS) entry which is preliminary data.</text>
</comment>
<keyword evidence="3" id="KW-1185">Reference proteome</keyword>
<dbReference type="AlphaFoldDB" id="A0A6L9L737"/>
<evidence type="ECO:0000313" key="3">
    <source>
        <dbReference type="Proteomes" id="UP000474175"/>
    </source>
</evidence>
<accession>A0A6L9L737</accession>
<name>A0A6L9L737_9BACT</name>
<protein>
    <recommendedName>
        <fullName evidence="4">Secretion system C-terminal sorting domain-containing protein</fullName>
    </recommendedName>
</protein>
<organism evidence="2 3">
    <name type="scientific">Spirosoma terrae</name>
    <dbReference type="NCBI Taxonomy" id="1968276"/>
    <lineage>
        <taxon>Bacteria</taxon>
        <taxon>Pseudomonadati</taxon>
        <taxon>Bacteroidota</taxon>
        <taxon>Cytophagia</taxon>
        <taxon>Cytophagales</taxon>
        <taxon>Cytophagaceae</taxon>
        <taxon>Spirosoma</taxon>
    </lineage>
</organism>
<proteinExistence type="predicted"/>
<feature type="signal peptide" evidence="1">
    <location>
        <begin position="1"/>
        <end position="20"/>
    </location>
</feature>
<evidence type="ECO:0000313" key="2">
    <source>
        <dbReference type="EMBL" id="NDU94108.1"/>
    </source>
</evidence>
<evidence type="ECO:0008006" key="4">
    <source>
        <dbReference type="Google" id="ProtNLM"/>
    </source>
</evidence>
<dbReference type="RefSeq" id="WP_163943339.1">
    <property type="nucleotide sequence ID" value="NZ_JAAFZH010000001.1"/>
</dbReference>
<dbReference type="Proteomes" id="UP000474175">
    <property type="component" value="Unassembled WGS sequence"/>
</dbReference>
<keyword evidence="1" id="KW-0732">Signal</keyword>
<gene>
    <name evidence="2" type="ORF">GK108_04420</name>
</gene>
<dbReference type="EMBL" id="JAAFZH010000001">
    <property type="protein sequence ID" value="NDU94108.1"/>
    <property type="molecule type" value="Genomic_DNA"/>
</dbReference>
<feature type="chain" id="PRO_5026648435" description="Secretion system C-terminal sorting domain-containing protein" evidence="1">
    <location>
        <begin position="21"/>
        <end position="124"/>
    </location>
</feature>
<sequence length="124" mass="13645">MLTLLSKLALSALISTSSLTDTTTPKSATFDASAFVTNDNQVRVSVIKPANSYAELVLRDSDNQVVFRQSLRRKEDKLAVKLNVNQLADGKYELEVVSKEGSIRKQLDLSTKPVETSSRLVAMQ</sequence>